<sequence>MKRTKILPGASWPITYNYFEPGTYVVPTSHCCALTHVYEGPLLFKVTVCREPTFVGDFCLVSVEGREDEEEVDATWLREAHPVEIDAGDRIGRLY</sequence>
<accession>A0A0F9ADY3</accession>
<organism evidence="1">
    <name type="scientific">marine sediment metagenome</name>
    <dbReference type="NCBI Taxonomy" id="412755"/>
    <lineage>
        <taxon>unclassified sequences</taxon>
        <taxon>metagenomes</taxon>
        <taxon>ecological metagenomes</taxon>
    </lineage>
</organism>
<comment type="caution">
    <text evidence="1">The sequence shown here is derived from an EMBL/GenBank/DDBJ whole genome shotgun (WGS) entry which is preliminary data.</text>
</comment>
<evidence type="ECO:0000313" key="1">
    <source>
        <dbReference type="EMBL" id="KKK76699.1"/>
    </source>
</evidence>
<protein>
    <submittedName>
        <fullName evidence="1">Uncharacterized protein</fullName>
    </submittedName>
</protein>
<dbReference type="AlphaFoldDB" id="A0A0F9ADY3"/>
<dbReference type="EMBL" id="LAZR01055293">
    <property type="protein sequence ID" value="KKK76699.1"/>
    <property type="molecule type" value="Genomic_DNA"/>
</dbReference>
<reference evidence="1" key="1">
    <citation type="journal article" date="2015" name="Nature">
        <title>Complex archaea that bridge the gap between prokaryotes and eukaryotes.</title>
        <authorList>
            <person name="Spang A."/>
            <person name="Saw J.H."/>
            <person name="Jorgensen S.L."/>
            <person name="Zaremba-Niedzwiedzka K."/>
            <person name="Martijn J."/>
            <person name="Lind A.E."/>
            <person name="van Eijk R."/>
            <person name="Schleper C."/>
            <person name="Guy L."/>
            <person name="Ettema T.J."/>
        </authorList>
    </citation>
    <scope>NUCLEOTIDE SEQUENCE</scope>
</reference>
<proteinExistence type="predicted"/>
<name>A0A0F9ADY3_9ZZZZ</name>
<gene>
    <name evidence="1" type="ORF">LCGC14_2861020</name>
</gene>